<reference evidence="2 3" key="1">
    <citation type="submission" date="2016-10" db="EMBL/GenBank/DDBJ databases">
        <authorList>
            <person name="de Groot N.N."/>
        </authorList>
    </citation>
    <scope>NUCLEOTIDE SEQUENCE [LARGE SCALE GENOMIC DNA]</scope>
    <source>
        <strain evidence="2 3">DSM 21800</strain>
    </source>
</reference>
<organism evidence="2 3">
    <name type="scientific">Microlunatus soli</name>
    <dbReference type="NCBI Taxonomy" id="630515"/>
    <lineage>
        <taxon>Bacteria</taxon>
        <taxon>Bacillati</taxon>
        <taxon>Actinomycetota</taxon>
        <taxon>Actinomycetes</taxon>
        <taxon>Propionibacteriales</taxon>
        <taxon>Propionibacteriaceae</taxon>
        <taxon>Microlunatus</taxon>
    </lineage>
</organism>
<name>A0A1H2A4R4_9ACTN</name>
<dbReference type="STRING" id="630515.SAMN04489812_5669"/>
<dbReference type="AlphaFoldDB" id="A0A1H2A4R4"/>
<feature type="compositionally biased region" description="Basic and acidic residues" evidence="1">
    <location>
        <begin position="350"/>
        <end position="367"/>
    </location>
</feature>
<protein>
    <recommendedName>
        <fullName evidence="4">DUF222 domain-containing protein</fullName>
    </recommendedName>
</protein>
<gene>
    <name evidence="2" type="ORF">SAMN04489812_5669</name>
</gene>
<sequence length="530" mass="57709">MLAWDPDRRKLSDPLSSVDHMIDGSGLMHTAQTAAGIDPSCLATDQLLHHVTAIDWLVRATTNARLCVAATWADRFPADSIAAHQLAIPGGDRPIRPGGDGTPEFSRFCVTDLAASMHKSTGSAERIIADALDLRHRLPCLWRRLCRNEVDALDCQTIARQTRHLTLEQALEVDRSIAPMVGRWSWNKLLAQLEATIIRVDAVNVKKRAEEAGKDVGVFINQSNEHGIKGIYILTDSPAGIRFYAQVRRIADILARRGHTGTKNERMAAAIVVLGNPLDAVRMIAADTEPTLFDPDLDPDDSLFPKPTHCDPDSRMAAGPDASASPRADVDRDQPTGTGSPASDRTAAWPHDHDTAGEPQPDDHHSGNEPPPDPLDDDGAAGRLPRVDQDRRPAELAIRANGKIDPAKVRPNATLYVHIAKETLDTGLGLTRVEDIGPMISSPVTDWLGHCNITLKPDLDLTIDLTPVNSYEIPRAMRERLLLKHPGSMFPYSGSVGQHLDLDHNIPYVEGVPAQTREDNSPLTAAANTT</sequence>
<evidence type="ECO:0000256" key="1">
    <source>
        <dbReference type="SAM" id="MobiDB-lite"/>
    </source>
</evidence>
<evidence type="ECO:0000313" key="3">
    <source>
        <dbReference type="Proteomes" id="UP000199103"/>
    </source>
</evidence>
<dbReference type="EMBL" id="LT629772">
    <property type="protein sequence ID" value="SDT40991.1"/>
    <property type="molecule type" value="Genomic_DNA"/>
</dbReference>
<keyword evidence="3" id="KW-1185">Reference proteome</keyword>
<dbReference type="Proteomes" id="UP000199103">
    <property type="component" value="Chromosome I"/>
</dbReference>
<dbReference type="RefSeq" id="WP_157683784.1">
    <property type="nucleotide sequence ID" value="NZ_LT629772.1"/>
</dbReference>
<evidence type="ECO:0008006" key="4">
    <source>
        <dbReference type="Google" id="ProtNLM"/>
    </source>
</evidence>
<accession>A0A1H2A4R4</accession>
<feature type="region of interest" description="Disordered" evidence="1">
    <location>
        <begin position="292"/>
        <end position="393"/>
    </location>
</feature>
<dbReference type="OrthoDB" id="3790359at2"/>
<evidence type="ECO:0000313" key="2">
    <source>
        <dbReference type="EMBL" id="SDT40991.1"/>
    </source>
</evidence>
<proteinExistence type="predicted"/>